<dbReference type="HOGENOM" id="CLU_1957035_0_0_4"/>
<accession>A2SMJ9</accession>
<reference evidence="1 2" key="1">
    <citation type="journal article" date="2007" name="J. Bacteriol.">
        <title>Whole-genome analysis of the methyl tert-butyl ether-degrading beta-proteobacterium Methylibium petroleiphilum PM1.</title>
        <authorList>
            <person name="Kane S.R."/>
            <person name="Chakicherla A.Y."/>
            <person name="Chain P.S.G."/>
            <person name="Schmidt R."/>
            <person name="Shin M.W."/>
            <person name="Legler T.C."/>
            <person name="Scow K.M."/>
            <person name="Larimer F.W."/>
            <person name="Lucas S.M."/>
            <person name="Richardson P.M."/>
            <person name="Hristova K.R."/>
        </authorList>
    </citation>
    <scope>NUCLEOTIDE SEQUENCE [LARGE SCALE GENOMIC DNA]</scope>
    <source>
        <strain evidence="2">ATCC BAA-1232 / LMG 22953 / PM1</strain>
        <plasmid evidence="1 2">RPME01</plasmid>
    </source>
</reference>
<geneLocation type="plasmid" evidence="1 2">
    <name>RPME01</name>
</geneLocation>
<dbReference type="AlphaFoldDB" id="A2SMJ9"/>
<dbReference type="Proteomes" id="UP000000366">
    <property type="component" value="Plasmid RPME01"/>
</dbReference>
<evidence type="ECO:0000313" key="2">
    <source>
        <dbReference type="Proteomes" id="UP000000366"/>
    </source>
</evidence>
<keyword evidence="2" id="KW-1185">Reference proteome</keyword>
<sequence>MPVVFHGGRDILPATYVFPHKNRTSFPMSTSTANHQRFTVLLRNEHRERLRYLQSLTGSPSENAVLIALLVETSDEECKRLYEQALERGSIAPKQRLSQQQRQLLHAVKHASPERLAAALAAVEAHQD</sequence>
<protein>
    <submittedName>
        <fullName evidence="1">Uncharacterized protein</fullName>
    </submittedName>
</protein>
<keyword evidence="1" id="KW-0614">Plasmid</keyword>
<dbReference type="KEGG" id="mpt:Mpe_B0007"/>
<dbReference type="EMBL" id="CP000556">
    <property type="protein sequence ID" value="ABM96788.1"/>
    <property type="molecule type" value="Genomic_DNA"/>
</dbReference>
<gene>
    <name evidence="1" type="ordered locus">Mpe_B0007</name>
</gene>
<organism evidence="1 2">
    <name type="scientific">Methylibium petroleiphilum (strain ATCC BAA-1232 / LMG 22953 / PM1)</name>
    <dbReference type="NCBI Taxonomy" id="420662"/>
    <lineage>
        <taxon>Bacteria</taxon>
        <taxon>Pseudomonadati</taxon>
        <taxon>Pseudomonadota</taxon>
        <taxon>Betaproteobacteria</taxon>
        <taxon>Burkholderiales</taxon>
        <taxon>Sphaerotilaceae</taxon>
        <taxon>Methylibium</taxon>
    </lineage>
</organism>
<evidence type="ECO:0000313" key="1">
    <source>
        <dbReference type="EMBL" id="ABM96788.1"/>
    </source>
</evidence>
<proteinExistence type="predicted"/>
<name>A2SMJ9_METPP</name>